<comment type="catalytic activity">
    <reaction evidence="1">
        <text>ATP + protein L-histidine = ADP + protein N-phospho-L-histidine.</text>
        <dbReference type="EC" id="2.7.13.3"/>
    </reaction>
</comment>
<dbReference type="Gene3D" id="3.30.565.10">
    <property type="entry name" value="Histidine kinase-like ATPase, C-terminal domain"/>
    <property type="match status" value="1"/>
</dbReference>
<dbReference type="Pfam" id="PF13426">
    <property type="entry name" value="PAS_9"/>
    <property type="match status" value="1"/>
</dbReference>
<dbReference type="CDD" id="cd00082">
    <property type="entry name" value="HisKA"/>
    <property type="match status" value="1"/>
</dbReference>
<dbReference type="CDD" id="cd00075">
    <property type="entry name" value="HATPase"/>
    <property type="match status" value="1"/>
</dbReference>
<dbReference type="RefSeq" id="WP_127029992.1">
    <property type="nucleotide sequence ID" value="NZ_RYFG02000094.1"/>
</dbReference>
<dbReference type="EC" id="2.7.13.3" evidence="2"/>
<dbReference type="InterPro" id="IPR003661">
    <property type="entry name" value="HisK_dim/P_dom"/>
</dbReference>
<evidence type="ECO:0000259" key="8">
    <source>
        <dbReference type="PROSITE" id="PS50113"/>
    </source>
</evidence>
<reference evidence="9 10" key="1">
    <citation type="journal article" date="2019" name="Antonie Van Leeuwenhoek">
        <title>Description of 'Ca. Methylobacter oryzae' KRF1, a novel species from the environmentally important Methylobacter clade 2.</title>
        <authorList>
            <person name="Khatri K."/>
            <person name="Mohite J.A."/>
            <person name="Pandit P.S."/>
            <person name="Bahulikar R."/>
            <person name="Rahalkar M.C."/>
        </authorList>
    </citation>
    <scope>NUCLEOTIDE SEQUENCE [LARGE SCALE GENOMIC DNA]</scope>
    <source>
        <strain evidence="9 10">KRF1</strain>
    </source>
</reference>
<proteinExistence type="predicted"/>
<dbReference type="Gene3D" id="3.30.450.20">
    <property type="entry name" value="PAS domain"/>
    <property type="match status" value="2"/>
</dbReference>
<evidence type="ECO:0000313" key="10">
    <source>
        <dbReference type="Proteomes" id="UP000733744"/>
    </source>
</evidence>
<comment type="caution">
    <text evidence="9">The sequence shown here is derived from an EMBL/GenBank/DDBJ whole genome shotgun (WGS) entry which is preliminary data.</text>
</comment>
<evidence type="ECO:0000256" key="1">
    <source>
        <dbReference type="ARBA" id="ARBA00000085"/>
    </source>
</evidence>
<dbReference type="Pfam" id="PF00512">
    <property type="entry name" value="HisKA"/>
    <property type="match status" value="1"/>
</dbReference>
<dbReference type="PROSITE" id="PS50109">
    <property type="entry name" value="HIS_KIN"/>
    <property type="match status" value="1"/>
</dbReference>
<dbReference type="PROSITE" id="PS50113">
    <property type="entry name" value="PAC"/>
    <property type="match status" value="1"/>
</dbReference>
<dbReference type="InterPro" id="IPR000014">
    <property type="entry name" value="PAS"/>
</dbReference>
<dbReference type="Pfam" id="PF02518">
    <property type="entry name" value="HATPase_c"/>
    <property type="match status" value="1"/>
</dbReference>
<dbReference type="SMART" id="SM00388">
    <property type="entry name" value="HisKA"/>
    <property type="match status" value="1"/>
</dbReference>
<dbReference type="Gene3D" id="3.40.50.2300">
    <property type="match status" value="1"/>
</dbReference>
<evidence type="ECO:0000259" key="5">
    <source>
        <dbReference type="PROSITE" id="PS50109"/>
    </source>
</evidence>
<feature type="domain" description="PAS" evidence="7">
    <location>
        <begin position="105"/>
        <end position="177"/>
    </location>
</feature>
<feature type="domain" description="Histidine kinase" evidence="5">
    <location>
        <begin position="243"/>
        <end position="461"/>
    </location>
</feature>
<dbReference type="CDD" id="cd17580">
    <property type="entry name" value="REC_2_DhkD-like"/>
    <property type="match status" value="1"/>
</dbReference>
<dbReference type="SMART" id="SM00091">
    <property type="entry name" value="PAS"/>
    <property type="match status" value="2"/>
</dbReference>
<dbReference type="Proteomes" id="UP000733744">
    <property type="component" value="Unassembled WGS sequence"/>
</dbReference>
<dbReference type="SMART" id="SM00387">
    <property type="entry name" value="HATPase_c"/>
    <property type="match status" value="1"/>
</dbReference>
<protein>
    <recommendedName>
        <fullName evidence="2">histidine kinase</fullName>
        <ecNumber evidence="2">2.7.13.3</ecNumber>
    </recommendedName>
</protein>
<dbReference type="Pfam" id="PF00989">
    <property type="entry name" value="PAS"/>
    <property type="match status" value="1"/>
</dbReference>
<evidence type="ECO:0000256" key="3">
    <source>
        <dbReference type="ARBA" id="ARBA00022553"/>
    </source>
</evidence>
<feature type="modified residue" description="4-aspartylphosphate" evidence="4">
    <location>
        <position position="531"/>
    </location>
</feature>
<keyword evidence="10" id="KW-1185">Reference proteome</keyword>
<dbReference type="PANTHER" id="PTHR43547">
    <property type="entry name" value="TWO-COMPONENT HISTIDINE KINASE"/>
    <property type="match status" value="1"/>
</dbReference>
<dbReference type="SMART" id="SM00086">
    <property type="entry name" value="PAC"/>
    <property type="match status" value="2"/>
</dbReference>
<dbReference type="InterPro" id="IPR035965">
    <property type="entry name" value="PAS-like_dom_sf"/>
</dbReference>
<dbReference type="Gene3D" id="1.10.287.130">
    <property type="match status" value="1"/>
</dbReference>
<name>A0ABY3CA87_9GAMM</name>
<keyword evidence="3 4" id="KW-0597">Phosphoprotein</keyword>
<dbReference type="CDD" id="cd00130">
    <property type="entry name" value="PAS"/>
    <property type="match status" value="2"/>
</dbReference>
<dbReference type="SUPFAM" id="SSF55785">
    <property type="entry name" value="PYP-like sensor domain (PAS domain)"/>
    <property type="match status" value="2"/>
</dbReference>
<dbReference type="InterPro" id="IPR013767">
    <property type="entry name" value="PAS_fold"/>
</dbReference>
<dbReference type="InterPro" id="IPR000700">
    <property type="entry name" value="PAS-assoc_C"/>
</dbReference>
<dbReference type="SUPFAM" id="SSF52172">
    <property type="entry name" value="CheY-like"/>
    <property type="match status" value="1"/>
</dbReference>
<evidence type="ECO:0000259" key="6">
    <source>
        <dbReference type="PROSITE" id="PS50110"/>
    </source>
</evidence>
<dbReference type="PRINTS" id="PR00344">
    <property type="entry name" value="BCTRLSENSOR"/>
</dbReference>
<dbReference type="InterPro" id="IPR005467">
    <property type="entry name" value="His_kinase_dom"/>
</dbReference>
<dbReference type="SUPFAM" id="SSF47384">
    <property type="entry name" value="Homodimeric domain of signal transducing histidine kinase"/>
    <property type="match status" value="1"/>
</dbReference>
<dbReference type="SMART" id="SM00448">
    <property type="entry name" value="REC"/>
    <property type="match status" value="1"/>
</dbReference>
<evidence type="ECO:0000313" key="9">
    <source>
        <dbReference type="EMBL" id="TRW94904.1"/>
    </source>
</evidence>
<dbReference type="PROSITE" id="PS50110">
    <property type="entry name" value="RESPONSE_REGULATORY"/>
    <property type="match status" value="1"/>
</dbReference>
<accession>A0ABY3CA87</accession>
<dbReference type="PROSITE" id="PS50112">
    <property type="entry name" value="PAS"/>
    <property type="match status" value="2"/>
</dbReference>
<dbReference type="SUPFAM" id="SSF55874">
    <property type="entry name" value="ATPase domain of HSP90 chaperone/DNA topoisomerase II/histidine kinase"/>
    <property type="match status" value="1"/>
</dbReference>
<dbReference type="InterPro" id="IPR036097">
    <property type="entry name" value="HisK_dim/P_sf"/>
</dbReference>
<dbReference type="InterPro" id="IPR036890">
    <property type="entry name" value="HATPase_C_sf"/>
</dbReference>
<gene>
    <name evidence="9" type="ORF">EKO24_010885</name>
</gene>
<evidence type="ECO:0000256" key="4">
    <source>
        <dbReference type="PROSITE-ProRule" id="PRU00169"/>
    </source>
</evidence>
<dbReference type="InterPro" id="IPR003594">
    <property type="entry name" value="HATPase_dom"/>
</dbReference>
<evidence type="ECO:0000259" key="7">
    <source>
        <dbReference type="PROSITE" id="PS50112"/>
    </source>
</evidence>
<dbReference type="InterPro" id="IPR011006">
    <property type="entry name" value="CheY-like_superfamily"/>
</dbReference>
<dbReference type="InterPro" id="IPR001789">
    <property type="entry name" value="Sig_transdc_resp-reg_receiver"/>
</dbReference>
<dbReference type="InterPro" id="IPR004358">
    <property type="entry name" value="Sig_transdc_His_kin-like_C"/>
</dbReference>
<dbReference type="PANTHER" id="PTHR43547:SF2">
    <property type="entry name" value="HYBRID SIGNAL TRANSDUCTION HISTIDINE KINASE C"/>
    <property type="match status" value="1"/>
</dbReference>
<feature type="domain" description="Response regulatory" evidence="6">
    <location>
        <begin position="482"/>
        <end position="598"/>
    </location>
</feature>
<feature type="domain" description="PAS" evidence="7">
    <location>
        <begin position="4"/>
        <end position="40"/>
    </location>
</feature>
<dbReference type="Pfam" id="PF00072">
    <property type="entry name" value="Response_reg"/>
    <property type="match status" value="1"/>
</dbReference>
<feature type="domain" description="PAC" evidence="8">
    <location>
        <begin position="179"/>
        <end position="232"/>
    </location>
</feature>
<organism evidence="9 10">
    <name type="scientific">Candidatus Methylobacter oryzae</name>
    <dbReference type="NCBI Taxonomy" id="2497749"/>
    <lineage>
        <taxon>Bacteria</taxon>
        <taxon>Pseudomonadati</taxon>
        <taxon>Pseudomonadota</taxon>
        <taxon>Gammaproteobacteria</taxon>
        <taxon>Methylococcales</taxon>
        <taxon>Methylococcaceae</taxon>
        <taxon>Methylobacter</taxon>
    </lineage>
</organism>
<dbReference type="EMBL" id="RYFG02000094">
    <property type="protein sequence ID" value="TRW94904.1"/>
    <property type="molecule type" value="Genomic_DNA"/>
</dbReference>
<evidence type="ECO:0000256" key="2">
    <source>
        <dbReference type="ARBA" id="ARBA00012438"/>
    </source>
</evidence>
<dbReference type="NCBIfam" id="TIGR00229">
    <property type="entry name" value="sensory_box"/>
    <property type="match status" value="1"/>
</dbReference>
<sequence>MSKDLPKLNLILDTITDGVLVVDAQGVVLYANHAAKILLARSSLIGQSLAIPVNPNKNSHQDINLIRPDGLIWAEMRSAPLEWDGHPGYVIALRDITERKHMELERQKFVSLADNSMEFIGMCDMNFIPFYVNEAGMRLVGIDSSDQCLRTPIREFFFPEDQRFILEEFFPRVLREGHADAEVRFRHFKTGATIWMLLNVFFIKDSTGEPVGFAAVSRDISASKQAKADLHEADRRKDEFLAMLAHELRNPLTPINNAAHILDMLKLEDPRLNWATEVIKRQVTHLTHLVDDLLDVSRIVRGKISLKKERLDLIEVVNSVLETERAPILAKQQHLDVCLPEQRVLVDGDSVRLSQILLNLIDNACKYTLEGGHIEVNVKLLGSEVEIQVRDNGTGISAELLPTIFDLFQQGARTLDRSQGGLGIGLTLVKRLVELHGGRVTASSLGPGLGSTFIVRLPTLAEETATFPTLEAPPPVPHAGTQVLVVDDDLDVRESTSLLLKLNGYEVKMADSGEQAMALIQTFHPDVVLLDIGMPVENGYQVAQRIRQLPNGGDMLLIALSGYGRAEELAGSQRAGFDHHLIKPLNFSVLYELLSKWEDEVHSCAASIHGK</sequence>
<dbReference type="InterPro" id="IPR001610">
    <property type="entry name" value="PAC"/>
</dbReference>